<dbReference type="InterPro" id="IPR036866">
    <property type="entry name" value="RibonucZ/Hydroxyglut_hydro"/>
</dbReference>
<dbReference type="PANTHER" id="PTHR11203:SF37">
    <property type="entry name" value="INTEGRATOR COMPLEX SUBUNIT 11"/>
    <property type="match status" value="1"/>
</dbReference>
<dbReference type="RefSeq" id="WP_153836208.1">
    <property type="nucleotide sequence ID" value="NZ_JBHUMW010000035.1"/>
</dbReference>
<comment type="caution">
    <text evidence="2">The sequence shown here is derived from an EMBL/GenBank/DDBJ whole genome shotgun (WGS) entry which is preliminary data.</text>
</comment>
<feature type="domain" description="Metallo-beta-lactamase" evidence="1">
    <location>
        <begin position="14"/>
        <end position="209"/>
    </location>
</feature>
<protein>
    <submittedName>
        <fullName evidence="2">MBL fold metallo-hydrolase</fullName>
    </submittedName>
</protein>
<keyword evidence="2" id="KW-0378">Hydrolase</keyword>
<evidence type="ECO:0000313" key="3">
    <source>
        <dbReference type="Proteomes" id="UP000435187"/>
    </source>
</evidence>
<dbReference type="InterPro" id="IPR050698">
    <property type="entry name" value="MBL"/>
</dbReference>
<dbReference type="GO" id="GO:0016787">
    <property type="term" value="F:hydrolase activity"/>
    <property type="evidence" value="ECO:0007669"/>
    <property type="project" value="UniProtKB-KW"/>
</dbReference>
<dbReference type="GO" id="GO:0004521">
    <property type="term" value="F:RNA endonuclease activity"/>
    <property type="evidence" value="ECO:0007669"/>
    <property type="project" value="TreeGrafter"/>
</dbReference>
<dbReference type="AlphaFoldDB" id="A0A6N7R239"/>
<dbReference type="Proteomes" id="UP000435187">
    <property type="component" value="Unassembled WGS sequence"/>
</dbReference>
<dbReference type="SUPFAM" id="SSF56281">
    <property type="entry name" value="Metallo-hydrolase/oxidoreductase"/>
    <property type="match status" value="1"/>
</dbReference>
<organism evidence="2 3">
    <name type="scientific">Gracilibacillus thailandensis</name>
    <dbReference type="NCBI Taxonomy" id="563735"/>
    <lineage>
        <taxon>Bacteria</taxon>
        <taxon>Bacillati</taxon>
        <taxon>Bacillota</taxon>
        <taxon>Bacilli</taxon>
        <taxon>Bacillales</taxon>
        <taxon>Bacillaceae</taxon>
        <taxon>Gracilibacillus</taxon>
    </lineage>
</organism>
<evidence type="ECO:0000313" key="2">
    <source>
        <dbReference type="EMBL" id="MRI67645.1"/>
    </source>
</evidence>
<dbReference type="Pfam" id="PF00753">
    <property type="entry name" value="Lactamase_B"/>
    <property type="match status" value="1"/>
</dbReference>
<dbReference type="EMBL" id="WJEE01000037">
    <property type="protein sequence ID" value="MRI67645.1"/>
    <property type="molecule type" value="Genomic_DNA"/>
</dbReference>
<name>A0A6N7R239_9BACI</name>
<dbReference type="SMART" id="SM00849">
    <property type="entry name" value="Lactamase_B"/>
    <property type="match status" value="1"/>
</dbReference>
<evidence type="ECO:0000259" key="1">
    <source>
        <dbReference type="SMART" id="SM00849"/>
    </source>
</evidence>
<keyword evidence="3" id="KW-1185">Reference proteome</keyword>
<reference evidence="2 3" key="1">
    <citation type="submission" date="2019-10" db="EMBL/GenBank/DDBJ databases">
        <title>Gracilibacillus salitolerans sp. nov., a moderate halophile isolated from a saline soil in northwest China.</title>
        <authorList>
            <person name="Gan L."/>
        </authorList>
    </citation>
    <scope>NUCLEOTIDE SEQUENCE [LARGE SCALE GENOMIC DNA]</scope>
    <source>
        <strain evidence="2 3">TP2-8</strain>
    </source>
</reference>
<gene>
    <name evidence="2" type="ORF">GH885_15090</name>
</gene>
<accession>A0A6N7R239</accession>
<dbReference type="InterPro" id="IPR001279">
    <property type="entry name" value="Metallo-B-lactamas"/>
</dbReference>
<proteinExistence type="predicted"/>
<sequence length="359" mass="40720">MIDVTVLGGVREYGRNCFLVTDQATNTRIMLDCGVRNGNPEVYPVITEEIAQSIQAVFISHIHNDHIGALPLLAEKGFQGDVWMSEASLQQLQNIIPKWQGTSLDALRFRSFDKCTRGKSITISDSLSFIWGYSGHMLGSVWYSFYINEQSIFFSGDIALASPLLVTDTPAMLSYDIALIDSGHATQTMPYEKSIHNILSIVKDPSESYQIPITISGKACDLLFLLYQALPDRNFVIDHGLMEHLQSYLQNPDNIRKEKINELAALMHSERVTIYEGKKETGIYLLLDKVAGFHEIKTGVYQDEKSPFYKSHPDNRDLKTLVRIIDAEEYIFFHSERNDLKTILDGLRTENYILDNLVQ</sequence>
<dbReference type="PANTHER" id="PTHR11203">
    <property type="entry name" value="CLEAVAGE AND POLYADENYLATION SPECIFICITY FACTOR FAMILY MEMBER"/>
    <property type="match status" value="1"/>
</dbReference>
<dbReference type="Gene3D" id="3.60.15.10">
    <property type="entry name" value="Ribonuclease Z/Hydroxyacylglutathione hydrolase-like"/>
    <property type="match status" value="1"/>
</dbReference>